<organism evidence="4 5">
    <name type="scientific">Burkholderia arboris</name>
    <dbReference type="NCBI Taxonomy" id="488730"/>
    <lineage>
        <taxon>Bacteria</taxon>
        <taxon>Pseudomonadati</taxon>
        <taxon>Pseudomonadota</taxon>
        <taxon>Betaproteobacteria</taxon>
        <taxon>Burkholderiales</taxon>
        <taxon>Burkholderiaceae</taxon>
        <taxon>Burkholderia</taxon>
        <taxon>Burkholderia cepacia complex</taxon>
    </lineage>
</organism>
<evidence type="ECO:0000256" key="2">
    <source>
        <dbReference type="PIRNR" id="PIRNR000296"/>
    </source>
</evidence>
<dbReference type="InterPro" id="IPR020835">
    <property type="entry name" value="Catalase_sf"/>
</dbReference>
<keyword evidence="2 4" id="KW-0560">Oxidoreductase</keyword>
<evidence type="ECO:0000313" key="5">
    <source>
        <dbReference type="Proteomes" id="UP001448498"/>
    </source>
</evidence>
<dbReference type="InterPro" id="IPR018028">
    <property type="entry name" value="Catalase"/>
</dbReference>
<keyword evidence="2" id="KW-0479">Metal-binding</keyword>
<dbReference type="PANTHER" id="PTHR11465:SF62">
    <property type="entry name" value="CATALASE T"/>
    <property type="match status" value="1"/>
</dbReference>
<name>A0ABZ3DSB6_9BURK</name>
<dbReference type="RefSeq" id="WP_342705532.1">
    <property type="nucleotide sequence ID" value="NZ_CP109822.1"/>
</dbReference>
<dbReference type="PIRSF" id="PIRSF000296">
    <property type="entry name" value="SrpA"/>
    <property type="match status" value="1"/>
</dbReference>
<evidence type="ECO:0000256" key="1">
    <source>
        <dbReference type="ARBA" id="ARBA00002974"/>
    </source>
</evidence>
<dbReference type="Pfam" id="PF00199">
    <property type="entry name" value="Catalase"/>
    <property type="match status" value="1"/>
</dbReference>
<keyword evidence="5" id="KW-1185">Reference proteome</keyword>
<dbReference type="GO" id="GO:0004096">
    <property type="term" value="F:catalase activity"/>
    <property type="evidence" value="ECO:0007669"/>
    <property type="project" value="UniProtKB-EC"/>
</dbReference>
<comment type="cofactor">
    <cofactor evidence="2">
        <name>heme</name>
        <dbReference type="ChEBI" id="CHEBI:30413"/>
    </cofactor>
</comment>
<dbReference type="EC" id="1.11.1.-" evidence="2"/>
<protein>
    <recommendedName>
        <fullName evidence="2">Catalase-related peroxidase</fullName>
        <ecNumber evidence="2">1.11.1.-</ecNumber>
    </recommendedName>
</protein>
<sequence>MTCPSNRGADDNDTLPADLLAALHSTFGEHAGCRATHAKGLVVAGTFTASSGARRLSRAAHFRGSAIPVTMRFSTFSGVPTVTDAEATSTPLGLGVRFRAAPDQTTDLVAHTFDGFPVGAPRDFLRFLEAVAASVNESRPNPAPLEAFLESNVSARRYLEADKPLPRSFGSTRYFGVNAFRLVAADGTVTTGRYRIDSLTPPDYVSDAERPLLPADYLTNELTERLRRAPLSMQLVFQIARAGDNTADGSIAWPHAGPDAREEVVLGELRIERVVHEAAVAARALDLDPGRLIDGLMLSDDPMVPVRSRVYRLGASRR</sequence>
<dbReference type="Gene3D" id="2.40.180.10">
    <property type="entry name" value="Catalase core domain"/>
    <property type="match status" value="1"/>
</dbReference>
<keyword evidence="2" id="KW-0349">Heme</keyword>
<reference evidence="4 5" key="1">
    <citation type="submission" date="2022-10" db="EMBL/GenBank/DDBJ databases">
        <title>Genomic of Burkholderia cepacia PN-1.</title>
        <authorList>
            <person name="Yang Y."/>
            <person name="Guan H."/>
            <person name="Huang J."/>
        </authorList>
    </citation>
    <scope>NUCLEOTIDE SEQUENCE [LARGE SCALE GENOMIC DNA]</scope>
    <source>
        <strain evidence="4 5">PN-1</strain>
    </source>
</reference>
<dbReference type="InterPro" id="IPR011614">
    <property type="entry name" value="Catalase_core"/>
</dbReference>
<comment type="function">
    <text evidence="1">Decomposes hydrogen peroxide into water and oxygen; serves to protect cells from the toxic effects of hydrogen peroxide.</text>
</comment>
<dbReference type="EMBL" id="CP109822">
    <property type="protein sequence ID" value="XAE51595.1"/>
    <property type="molecule type" value="Genomic_DNA"/>
</dbReference>
<proteinExistence type="inferred from homology"/>
<dbReference type="InterPro" id="IPR024168">
    <property type="entry name" value="Catalase_SrpA-type_pred"/>
</dbReference>
<dbReference type="PROSITE" id="PS51402">
    <property type="entry name" value="CATALASE_3"/>
    <property type="match status" value="1"/>
</dbReference>
<evidence type="ECO:0000313" key="4">
    <source>
        <dbReference type="EMBL" id="XAE51595.1"/>
    </source>
</evidence>
<feature type="domain" description="Catalase core" evidence="3">
    <location>
        <begin position="33"/>
        <end position="312"/>
    </location>
</feature>
<evidence type="ECO:0000259" key="3">
    <source>
        <dbReference type="Pfam" id="PF00199"/>
    </source>
</evidence>
<dbReference type="PANTHER" id="PTHR11465">
    <property type="entry name" value="CATALASE"/>
    <property type="match status" value="1"/>
</dbReference>
<keyword evidence="2" id="KW-0408">Iron</keyword>
<keyword evidence="2 4" id="KW-0575">Peroxidase</keyword>
<dbReference type="Proteomes" id="UP001448498">
    <property type="component" value="Chromosome 3"/>
</dbReference>
<accession>A0ABZ3DSB6</accession>
<gene>
    <name evidence="4" type="ORF">OHZ10_18765</name>
</gene>
<comment type="function">
    <text evidence="2">Has an organic peroxide-dependent peroxidase activity.</text>
</comment>
<dbReference type="SUPFAM" id="SSF56634">
    <property type="entry name" value="Heme-dependent catalase-like"/>
    <property type="match status" value="1"/>
</dbReference>
<comment type="similarity">
    <text evidence="2">Belongs to the catalase family.</text>
</comment>
<dbReference type="Gene3D" id="1.20.1280.120">
    <property type="match status" value="1"/>
</dbReference>